<feature type="region of interest" description="Disordered" evidence="1">
    <location>
        <begin position="20"/>
        <end position="44"/>
    </location>
</feature>
<dbReference type="InterPro" id="IPR003115">
    <property type="entry name" value="ParB_N"/>
</dbReference>
<reference evidence="3" key="1">
    <citation type="journal article" date="2020" name="mSystems">
        <title>Genome- and Community-Level Interaction Insights into Carbon Utilization and Element Cycling Functions of Hydrothermarchaeota in Hydrothermal Sediment.</title>
        <authorList>
            <person name="Zhou Z."/>
            <person name="Liu Y."/>
            <person name="Xu W."/>
            <person name="Pan J."/>
            <person name="Luo Z.H."/>
            <person name="Li M."/>
        </authorList>
    </citation>
    <scope>NUCLEOTIDE SEQUENCE [LARGE SCALE GENOMIC DNA]</scope>
    <source>
        <strain evidence="3">SpSt-418</strain>
    </source>
</reference>
<dbReference type="SMART" id="SM00470">
    <property type="entry name" value="ParB"/>
    <property type="match status" value="1"/>
</dbReference>
<dbReference type="SUPFAM" id="SSF109709">
    <property type="entry name" value="KorB DNA-binding domain-like"/>
    <property type="match status" value="1"/>
</dbReference>
<proteinExistence type="predicted"/>
<gene>
    <name evidence="3" type="ORF">ENR64_11990</name>
</gene>
<dbReference type="GO" id="GO:0007059">
    <property type="term" value="P:chromosome segregation"/>
    <property type="evidence" value="ECO:0007669"/>
    <property type="project" value="TreeGrafter"/>
</dbReference>
<dbReference type="PANTHER" id="PTHR33375">
    <property type="entry name" value="CHROMOSOME-PARTITIONING PROTEIN PARB-RELATED"/>
    <property type="match status" value="1"/>
</dbReference>
<dbReference type="PANTHER" id="PTHR33375:SF7">
    <property type="entry name" value="CHROMOSOME 2-PARTITIONING PROTEIN PARB-RELATED"/>
    <property type="match status" value="1"/>
</dbReference>
<dbReference type="Gene3D" id="1.10.10.2830">
    <property type="match status" value="1"/>
</dbReference>
<comment type="caution">
    <text evidence="3">The sequence shown here is derived from an EMBL/GenBank/DDBJ whole genome shotgun (WGS) entry which is preliminary data.</text>
</comment>
<accession>A0A7C3PER9</accession>
<dbReference type="Pfam" id="PF02195">
    <property type="entry name" value="ParB_N"/>
    <property type="match status" value="1"/>
</dbReference>
<organism evidence="3">
    <name type="scientific">Oscillatoriales cyanobacterium SpSt-418</name>
    <dbReference type="NCBI Taxonomy" id="2282169"/>
    <lineage>
        <taxon>Bacteria</taxon>
        <taxon>Bacillati</taxon>
        <taxon>Cyanobacteriota</taxon>
        <taxon>Cyanophyceae</taxon>
        <taxon>Oscillatoriophycideae</taxon>
        <taxon>Oscillatoriales</taxon>
    </lineage>
</organism>
<protein>
    <recommendedName>
        <fullName evidence="2">ParB-like N-terminal domain-containing protein</fullName>
    </recommendedName>
</protein>
<dbReference type="InterPro" id="IPR050336">
    <property type="entry name" value="Chromosome_partition/occlusion"/>
</dbReference>
<sequence>MVTKSRRTLKQAYKDNSSPELANFVFGSDSTVTPQTPELEPEPEAEVVESGTEIVVSIAKIHKTFSFTPNGKPVRYYYDQSELMEWAETDIKPNGLRTALWTRPMPGKPGEYELVAGLRRLTACELIGMSQIPIKVFDWNDNEAYAAAFDENDRRRDFSKLEELDITLNILARQLNAEREEIISLLYRMDNQAKGKTTQNVLGNGSAAVIEEFFKARGQLTWQSFVSTRLPLLRKPPEILDAIRSSRIDYTKAVEIARLKSAEDRKAMLETAIKQRLSVNEVKQRVKSMLQTSQPTPVNDLKARFRVTVRQLERSNIWADAEKASKLQKYLEQIEQLVN</sequence>
<dbReference type="GO" id="GO:0005694">
    <property type="term" value="C:chromosome"/>
    <property type="evidence" value="ECO:0007669"/>
    <property type="project" value="TreeGrafter"/>
</dbReference>
<evidence type="ECO:0000256" key="1">
    <source>
        <dbReference type="SAM" id="MobiDB-lite"/>
    </source>
</evidence>
<dbReference type="InterPro" id="IPR036086">
    <property type="entry name" value="ParB/Sulfiredoxin_sf"/>
</dbReference>
<dbReference type="Gene3D" id="3.90.1530.30">
    <property type="match status" value="1"/>
</dbReference>
<name>A0A7C3PER9_9CYAN</name>
<dbReference type="InterPro" id="IPR041468">
    <property type="entry name" value="HTH_ParB/Spo0J"/>
</dbReference>
<evidence type="ECO:0000259" key="2">
    <source>
        <dbReference type="SMART" id="SM00470"/>
    </source>
</evidence>
<dbReference type="Pfam" id="PF17762">
    <property type="entry name" value="HTH_ParB"/>
    <property type="match status" value="1"/>
</dbReference>
<feature type="domain" description="ParB-like N-terminal" evidence="2">
    <location>
        <begin position="54"/>
        <end position="153"/>
    </location>
</feature>
<evidence type="ECO:0000313" key="3">
    <source>
        <dbReference type="EMBL" id="HFM98453.1"/>
    </source>
</evidence>
<dbReference type="SUPFAM" id="SSF110849">
    <property type="entry name" value="ParB/Sulfiredoxin"/>
    <property type="match status" value="1"/>
</dbReference>
<dbReference type="AlphaFoldDB" id="A0A7C3PER9"/>
<dbReference type="EMBL" id="DSRU01000171">
    <property type="protein sequence ID" value="HFM98453.1"/>
    <property type="molecule type" value="Genomic_DNA"/>
</dbReference>